<dbReference type="EnsemblProtists" id="HpaT803392">
    <property type="protein sequence ID" value="HpaP803392"/>
    <property type="gene ID" value="HpaG803392"/>
</dbReference>
<sequence length="60" mass="6878">MSQTCIAFERSNTVVTALITEHRCIEGEQKRRRTRDACSIRCWTARGAKELSQLGLNQRP</sequence>
<dbReference type="InParanoid" id="M4BAT2"/>
<dbReference type="Proteomes" id="UP000011713">
    <property type="component" value="Unassembled WGS sequence"/>
</dbReference>
<dbReference type="VEuPathDB" id="FungiDB:HpaG803392"/>
<organism evidence="1 2">
    <name type="scientific">Hyaloperonospora arabidopsidis (strain Emoy2)</name>
    <name type="common">Downy mildew agent</name>
    <name type="synonym">Peronospora arabidopsidis</name>
    <dbReference type="NCBI Taxonomy" id="559515"/>
    <lineage>
        <taxon>Eukaryota</taxon>
        <taxon>Sar</taxon>
        <taxon>Stramenopiles</taxon>
        <taxon>Oomycota</taxon>
        <taxon>Peronosporomycetes</taxon>
        <taxon>Peronosporales</taxon>
        <taxon>Peronosporaceae</taxon>
        <taxon>Hyaloperonospora</taxon>
    </lineage>
</organism>
<dbReference type="HOGENOM" id="CLU_2946564_0_0_1"/>
<dbReference type="EMBL" id="JH598070">
    <property type="status" value="NOT_ANNOTATED_CDS"/>
    <property type="molecule type" value="Genomic_DNA"/>
</dbReference>
<proteinExistence type="predicted"/>
<accession>M4BAT2</accession>
<reference evidence="1" key="2">
    <citation type="submission" date="2015-06" db="UniProtKB">
        <authorList>
            <consortium name="EnsemblProtists"/>
        </authorList>
    </citation>
    <scope>IDENTIFICATION</scope>
    <source>
        <strain evidence="1">Emoy2</strain>
    </source>
</reference>
<dbReference type="AlphaFoldDB" id="M4BAT2"/>
<protein>
    <submittedName>
        <fullName evidence="1">Uncharacterized protein</fullName>
    </submittedName>
</protein>
<reference evidence="2" key="1">
    <citation type="journal article" date="2010" name="Science">
        <title>Signatures of adaptation to obligate biotrophy in the Hyaloperonospora arabidopsidis genome.</title>
        <authorList>
            <person name="Baxter L."/>
            <person name="Tripathy S."/>
            <person name="Ishaque N."/>
            <person name="Boot N."/>
            <person name="Cabral A."/>
            <person name="Kemen E."/>
            <person name="Thines M."/>
            <person name="Ah-Fong A."/>
            <person name="Anderson R."/>
            <person name="Badejoko W."/>
            <person name="Bittner-Eddy P."/>
            <person name="Boore J.L."/>
            <person name="Chibucos M.C."/>
            <person name="Coates M."/>
            <person name="Dehal P."/>
            <person name="Delehaunty K."/>
            <person name="Dong S."/>
            <person name="Downton P."/>
            <person name="Dumas B."/>
            <person name="Fabro G."/>
            <person name="Fronick C."/>
            <person name="Fuerstenberg S.I."/>
            <person name="Fulton L."/>
            <person name="Gaulin E."/>
            <person name="Govers F."/>
            <person name="Hughes L."/>
            <person name="Humphray S."/>
            <person name="Jiang R.H."/>
            <person name="Judelson H."/>
            <person name="Kamoun S."/>
            <person name="Kyung K."/>
            <person name="Meijer H."/>
            <person name="Minx P."/>
            <person name="Morris P."/>
            <person name="Nelson J."/>
            <person name="Phuntumart V."/>
            <person name="Qutob D."/>
            <person name="Rehmany A."/>
            <person name="Rougon-Cardoso A."/>
            <person name="Ryden P."/>
            <person name="Torto-Alalibo T."/>
            <person name="Studholme D."/>
            <person name="Wang Y."/>
            <person name="Win J."/>
            <person name="Wood J."/>
            <person name="Clifton S.W."/>
            <person name="Rogers J."/>
            <person name="Van den Ackerveken G."/>
            <person name="Jones J.D."/>
            <person name="McDowell J.M."/>
            <person name="Beynon J."/>
            <person name="Tyler B.M."/>
        </authorList>
    </citation>
    <scope>NUCLEOTIDE SEQUENCE [LARGE SCALE GENOMIC DNA]</scope>
    <source>
        <strain evidence="2">Emoy2</strain>
    </source>
</reference>
<name>M4BAT2_HYAAE</name>
<evidence type="ECO:0000313" key="1">
    <source>
        <dbReference type="EnsemblProtists" id="HpaP803392"/>
    </source>
</evidence>
<keyword evidence="2" id="KW-1185">Reference proteome</keyword>
<evidence type="ECO:0000313" key="2">
    <source>
        <dbReference type="Proteomes" id="UP000011713"/>
    </source>
</evidence>